<dbReference type="EMBL" id="QZCH01000001">
    <property type="protein sequence ID" value="RJG51332.1"/>
    <property type="molecule type" value="Genomic_DNA"/>
</dbReference>
<evidence type="ECO:0000256" key="7">
    <source>
        <dbReference type="SAM" id="Phobius"/>
    </source>
</evidence>
<keyword evidence="9" id="KW-1185">Reference proteome</keyword>
<evidence type="ECO:0000313" key="9">
    <source>
        <dbReference type="Proteomes" id="UP000283255"/>
    </source>
</evidence>
<keyword evidence="5 7" id="KW-1133">Transmembrane helix</keyword>
<feature type="transmembrane region" description="Helical" evidence="7">
    <location>
        <begin position="174"/>
        <end position="191"/>
    </location>
</feature>
<gene>
    <name evidence="8" type="ORF">D1Z90_00950</name>
</gene>
<sequence length="213" mass="24517">MAIKFRQKHLYIWRAMQLLLALVLLGYIIYLNVDLNYLASKSRTEQTQMFGSTLTSRAAQDAATFLQNEQTEELDRLVASLAADPLVRDATIYNHLGEIIHQSEDPASLDLVLHIKPVKSSSDARESAHNRIPYVAELYQEKQKIGYLRVTLEQGKILQQINNYQSQARSSTKTMLVLAFLVGFLITRNLSKKRRWWQQVMHKAEMARKSRAI</sequence>
<evidence type="ECO:0000313" key="8">
    <source>
        <dbReference type="EMBL" id="RJG51332.1"/>
    </source>
</evidence>
<protein>
    <recommendedName>
        <fullName evidence="10">Smp protein</fullName>
    </recommendedName>
</protein>
<reference evidence="8 9" key="1">
    <citation type="submission" date="2018-09" db="EMBL/GenBank/DDBJ databases">
        <authorList>
            <person name="Wang F."/>
        </authorList>
    </citation>
    <scope>NUCLEOTIDE SEQUENCE [LARGE SCALE GENOMIC DNA]</scope>
    <source>
        <strain evidence="8 9">PLHSC7-2</strain>
    </source>
</reference>
<keyword evidence="4 7" id="KW-0812">Transmembrane</keyword>
<comment type="caution">
    <text evidence="8">The sequence shown here is derived from an EMBL/GenBank/DDBJ whole genome shotgun (WGS) entry which is preliminary data.</text>
</comment>
<evidence type="ECO:0000256" key="6">
    <source>
        <dbReference type="ARBA" id="ARBA00023136"/>
    </source>
</evidence>
<accession>A0A418YK23</accession>
<reference evidence="8 9" key="2">
    <citation type="submission" date="2019-01" db="EMBL/GenBank/DDBJ databases">
        <title>Motilimonas pumilus sp. nov., isolated from the gut of sea cucumber (Apostichopus japonicus).</title>
        <authorList>
            <person name="Wang F.-Q."/>
            <person name="Ren L.-H."/>
            <person name="Lin Y.-W."/>
            <person name="Sun G.-H."/>
            <person name="Du Z.-J."/>
            <person name="Zhao J.-X."/>
            <person name="Liu X.-J."/>
            <person name="Liu L.-J."/>
        </authorList>
    </citation>
    <scope>NUCLEOTIDE SEQUENCE [LARGE SCALE GENOMIC DNA]</scope>
    <source>
        <strain evidence="8 9">PLHSC7-2</strain>
    </source>
</reference>
<comment type="similarity">
    <text evidence="2">Belongs to the Smp family.</text>
</comment>
<keyword evidence="3" id="KW-1003">Cell membrane</keyword>
<name>A0A418YK23_9GAMM</name>
<evidence type="ECO:0000256" key="1">
    <source>
        <dbReference type="ARBA" id="ARBA00004236"/>
    </source>
</evidence>
<dbReference type="GO" id="GO:0005886">
    <property type="term" value="C:plasma membrane"/>
    <property type="evidence" value="ECO:0007669"/>
    <property type="project" value="UniProtKB-SubCell"/>
</dbReference>
<evidence type="ECO:0000256" key="5">
    <source>
        <dbReference type="ARBA" id="ARBA00022989"/>
    </source>
</evidence>
<dbReference type="AlphaFoldDB" id="A0A418YK23"/>
<comment type="subcellular location">
    <subcellularLocation>
        <location evidence="1">Cell membrane</location>
    </subcellularLocation>
</comment>
<dbReference type="Proteomes" id="UP000283255">
    <property type="component" value="Unassembled WGS sequence"/>
</dbReference>
<evidence type="ECO:0000256" key="3">
    <source>
        <dbReference type="ARBA" id="ARBA00022475"/>
    </source>
</evidence>
<organism evidence="8 9">
    <name type="scientific">Motilimonas pumila</name>
    <dbReference type="NCBI Taxonomy" id="2303987"/>
    <lineage>
        <taxon>Bacteria</taxon>
        <taxon>Pseudomonadati</taxon>
        <taxon>Pseudomonadota</taxon>
        <taxon>Gammaproteobacteria</taxon>
        <taxon>Alteromonadales</taxon>
        <taxon>Alteromonadales genera incertae sedis</taxon>
        <taxon>Motilimonas</taxon>
    </lineage>
</organism>
<dbReference type="InterPro" id="IPR019305">
    <property type="entry name" value="Uncharacterised_Smp"/>
</dbReference>
<evidence type="ECO:0008006" key="10">
    <source>
        <dbReference type="Google" id="ProtNLM"/>
    </source>
</evidence>
<keyword evidence="6 7" id="KW-0472">Membrane</keyword>
<feature type="transmembrane region" description="Helical" evidence="7">
    <location>
        <begin position="12"/>
        <end position="33"/>
    </location>
</feature>
<evidence type="ECO:0000256" key="4">
    <source>
        <dbReference type="ARBA" id="ARBA00022692"/>
    </source>
</evidence>
<dbReference type="Pfam" id="PF10144">
    <property type="entry name" value="SMP_2"/>
    <property type="match status" value="1"/>
</dbReference>
<evidence type="ECO:0000256" key="2">
    <source>
        <dbReference type="ARBA" id="ARBA00005362"/>
    </source>
</evidence>
<proteinExistence type="inferred from homology"/>